<evidence type="ECO:0000313" key="2">
    <source>
        <dbReference type="Proteomes" id="UP001367922"/>
    </source>
</evidence>
<keyword evidence="2" id="KW-1185">Reference proteome</keyword>
<dbReference type="SUPFAM" id="SSF53756">
    <property type="entry name" value="UDP-Glycosyltransferase/glycogen phosphorylase"/>
    <property type="match status" value="1"/>
</dbReference>
<accession>A0ABU8FQE9</accession>
<dbReference type="PANTHER" id="PTHR46656:SF3">
    <property type="entry name" value="PUTATIVE-RELATED"/>
    <property type="match status" value="1"/>
</dbReference>
<dbReference type="GO" id="GO:0016757">
    <property type="term" value="F:glycosyltransferase activity"/>
    <property type="evidence" value="ECO:0007669"/>
    <property type="project" value="UniProtKB-KW"/>
</dbReference>
<dbReference type="EMBL" id="JBAWSV010000001">
    <property type="protein sequence ID" value="MEI4828202.1"/>
    <property type="molecule type" value="Genomic_DNA"/>
</dbReference>
<comment type="caution">
    <text evidence="1">The sequence shown here is derived from an EMBL/GenBank/DDBJ whole genome shotgun (WGS) entry which is preliminary data.</text>
</comment>
<proteinExistence type="predicted"/>
<dbReference type="PANTHER" id="PTHR46656">
    <property type="entry name" value="PUTATIVE-RELATED"/>
    <property type="match status" value="1"/>
</dbReference>
<keyword evidence="1" id="KW-0808">Transferase</keyword>
<evidence type="ECO:0000313" key="1">
    <source>
        <dbReference type="EMBL" id="MEI4828202.1"/>
    </source>
</evidence>
<dbReference type="EC" id="2.4.-.-" evidence="1"/>
<sequence length="470" mass="54638">MKIKTPKINWVGPQFVDHSLAIVNRSICRYLQENHQIDLRIKVPEPEMLLSRFPTAAEEEKKRFLPFPEADFTIVHQWPPDWKTPKSRHWICMQPWEYGAIPREWYIPMKYWADEIWVYSLYNKESYTRCGIPKDKIHVIPLGVDEKIFHNGVEAMALEPFSFRFLFVGGTIGRKGIDILIQAYLNEFTADDDVCLFVKDTGTRSFYKGITLEKMILEAISNPNNPRIVYMDNEFSEAELARLYKACNCLVHPYRGEGFGLTIAEAMACGTSVIVPDKGSCRDFCSEETAFFVSSEEVVLSEKKVSNLDTVDYPWWLSIDRSDLQQVMRFAYENRVLVKEKGQKASQQILSSFTWGKSAQVVVDRVKQLAEKEPNPKLTDEDIIKMELEYGNELYVKNLIEDALGVYLNILSTYPSLLMARYNAAIIYIRQKNYISALEHLVYIFNNMGQENKDFQENIWLMMRVCYSEI</sequence>
<reference evidence="1 2" key="1">
    <citation type="submission" date="2024-01" db="EMBL/GenBank/DDBJ databases">
        <title>Seven novel Bacillus-like species.</title>
        <authorList>
            <person name="Liu G."/>
        </authorList>
    </citation>
    <scope>NUCLEOTIDE SEQUENCE [LARGE SCALE GENOMIC DNA]</scope>
    <source>
        <strain evidence="1 2">FJAT-53711</strain>
    </source>
</reference>
<keyword evidence="1" id="KW-0328">Glycosyltransferase</keyword>
<name>A0ABU8FQE9_9BACI</name>
<dbReference type="Proteomes" id="UP001367922">
    <property type="component" value="Unassembled WGS sequence"/>
</dbReference>
<protein>
    <submittedName>
        <fullName evidence="1">Glycosyltransferase</fullName>
        <ecNumber evidence="1">2.4.-.-</ecNumber>
    </submittedName>
</protein>
<dbReference type="Gene3D" id="3.40.50.2000">
    <property type="entry name" value="Glycogen Phosphorylase B"/>
    <property type="match status" value="2"/>
</dbReference>
<dbReference type="SUPFAM" id="SSF48452">
    <property type="entry name" value="TPR-like"/>
    <property type="match status" value="1"/>
</dbReference>
<organism evidence="1 2">
    <name type="scientific">Bacillus yunxiaonensis</name>
    <dbReference type="NCBI Taxonomy" id="3127665"/>
    <lineage>
        <taxon>Bacteria</taxon>
        <taxon>Bacillati</taxon>
        <taxon>Bacillota</taxon>
        <taxon>Bacilli</taxon>
        <taxon>Bacillales</taxon>
        <taxon>Bacillaceae</taxon>
        <taxon>Bacillus</taxon>
    </lineage>
</organism>
<dbReference type="RefSeq" id="WP_336480597.1">
    <property type="nucleotide sequence ID" value="NZ_JBAWSV010000001.1"/>
</dbReference>
<dbReference type="Pfam" id="PF13692">
    <property type="entry name" value="Glyco_trans_1_4"/>
    <property type="match status" value="1"/>
</dbReference>
<dbReference type="InterPro" id="IPR011990">
    <property type="entry name" value="TPR-like_helical_dom_sf"/>
</dbReference>
<gene>
    <name evidence="1" type="ORF">WAX78_01820</name>
</gene>